<feature type="binding site" evidence="12">
    <location>
        <begin position="259"/>
        <end position="261"/>
    </location>
    <ligand>
        <name>GTP</name>
        <dbReference type="ChEBI" id="CHEBI:37565"/>
    </ligand>
</feature>
<dbReference type="HAMAP" id="MF_01225_B">
    <property type="entry name" value="MoaA_B"/>
    <property type="match status" value="1"/>
</dbReference>
<feature type="binding site" evidence="12">
    <location>
        <position position="65"/>
    </location>
    <ligand>
        <name>GTP</name>
        <dbReference type="ChEBI" id="CHEBI:37565"/>
    </ligand>
</feature>
<dbReference type="PANTHER" id="PTHR22960:SF28">
    <property type="entry name" value="GTP 3',8-CYCLASE"/>
    <property type="match status" value="1"/>
</dbReference>
<comment type="similarity">
    <text evidence="12">Belongs to the radical SAM superfamily. MoaA family.</text>
</comment>
<dbReference type="Proteomes" id="UP001500604">
    <property type="component" value="Unassembled WGS sequence"/>
</dbReference>
<feature type="binding site" evidence="12">
    <location>
        <position position="30"/>
    </location>
    <ligand>
        <name>[4Fe-4S] cluster</name>
        <dbReference type="ChEBI" id="CHEBI:49883"/>
        <label>1</label>
        <note>4Fe-4S-S-AdoMet</note>
    </ligand>
</feature>
<proteinExistence type="inferred from homology"/>
<evidence type="ECO:0000313" key="14">
    <source>
        <dbReference type="EMBL" id="GAA4650714.1"/>
    </source>
</evidence>
<comment type="subunit">
    <text evidence="12">Monomer and homodimer.</text>
</comment>
<evidence type="ECO:0000256" key="2">
    <source>
        <dbReference type="ARBA" id="ARBA00022485"/>
    </source>
</evidence>
<evidence type="ECO:0000256" key="10">
    <source>
        <dbReference type="ARBA" id="ARBA00023239"/>
    </source>
</evidence>
<feature type="binding site" evidence="12">
    <location>
        <position position="69"/>
    </location>
    <ligand>
        <name>S-adenosyl-L-methionine</name>
        <dbReference type="ChEBI" id="CHEBI:59789"/>
    </ligand>
</feature>
<feature type="binding site" evidence="12">
    <location>
        <position position="29"/>
    </location>
    <ligand>
        <name>S-adenosyl-L-methionine</name>
        <dbReference type="ChEBI" id="CHEBI:59789"/>
    </ligand>
</feature>
<dbReference type="NCBIfam" id="TIGR02666">
    <property type="entry name" value="moaA"/>
    <property type="match status" value="1"/>
</dbReference>
<keyword evidence="10 12" id="KW-0456">Lyase</keyword>
<evidence type="ECO:0000256" key="5">
    <source>
        <dbReference type="ARBA" id="ARBA00022741"/>
    </source>
</evidence>
<keyword evidence="6 12" id="KW-0408">Iron</keyword>
<feature type="binding site" evidence="12">
    <location>
        <position position="191"/>
    </location>
    <ligand>
        <name>S-adenosyl-L-methionine</name>
        <dbReference type="ChEBI" id="CHEBI:59789"/>
    </ligand>
</feature>
<dbReference type="Pfam" id="PF04055">
    <property type="entry name" value="Radical_SAM"/>
    <property type="match status" value="1"/>
</dbReference>
<protein>
    <recommendedName>
        <fullName evidence="1 12">GTP 3',8-cyclase</fullName>
        <ecNumber evidence="1 12">4.1.99.22</ecNumber>
    </recommendedName>
    <alternativeName>
        <fullName evidence="12">Molybdenum cofactor biosynthesis protein A</fullName>
    </alternativeName>
</protein>
<dbReference type="InterPro" id="IPR000385">
    <property type="entry name" value="MoaA_NifB_PqqE_Fe-S-bd_CS"/>
</dbReference>
<keyword evidence="3 12" id="KW-0949">S-adenosyl-L-methionine</keyword>
<dbReference type="SFLD" id="SFLDG01067">
    <property type="entry name" value="SPASM/twitch_domain_containing"/>
    <property type="match status" value="1"/>
</dbReference>
<dbReference type="InterPro" id="IPR013483">
    <property type="entry name" value="MoaA"/>
</dbReference>
<comment type="function">
    <text evidence="12">Catalyzes the cyclization of GTP to (8S)-3',8-cyclo-7,8-dihydroguanosine 5'-triphosphate.</text>
</comment>
<dbReference type="InterPro" id="IPR040064">
    <property type="entry name" value="MoaA-like"/>
</dbReference>
<accession>A0ABP8V5L7</accession>
<dbReference type="SUPFAM" id="SSF102114">
    <property type="entry name" value="Radical SAM enzymes"/>
    <property type="match status" value="1"/>
</dbReference>
<feature type="binding site" evidence="12">
    <location>
        <position position="271"/>
    </location>
    <ligand>
        <name>[4Fe-4S] cluster</name>
        <dbReference type="ChEBI" id="CHEBI:49883"/>
        <label>2</label>
        <note>4Fe-4S-substrate</note>
    </ligand>
</feature>
<dbReference type="InterPro" id="IPR010505">
    <property type="entry name" value="MoaA_twitch"/>
</dbReference>
<feature type="binding site" evidence="12">
    <location>
        <position position="120"/>
    </location>
    <ligand>
        <name>S-adenosyl-L-methionine</name>
        <dbReference type="ChEBI" id="CHEBI:59789"/>
    </ligand>
</feature>
<comment type="pathway">
    <text evidence="12">Cofactor biosynthesis; molybdopterin biosynthesis.</text>
</comment>
<keyword evidence="8 12" id="KW-0342">GTP-binding</keyword>
<dbReference type="PROSITE" id="PS51918">
    <property type="entry name" value="RADICAL_SAM"/>
    <property type="match status" value="1"/>
</dbReference>
<evidence type="ECO:0000256" key="9">
    <source>
        <dbReference type="ARBA" id="ARBA00023150"/>
    </source>
</evidence>
<dbReference type="InterPro" id="IPR007197">
    <property type="entry name" value="rSAM"/>
</dbReference>
<evidence type="ECO:0000259" key="13">
    <source>
        <dbReference type="PROSITE" id="PS51918"/>
    </source>
</evidence>
<keyword evidence="2 12" id="KW-0004">4Fe-4S</keyword>
<feature type="binding site" evidence="12">
    <location>
        <position position="23"/>
    </location>
    <ligand>
        <name>[4Fe-4S] cluster</name>
        <dbReference type="ChEBI" id="CHEBI:49883"/>
        <label>1</label>
        <note>4Fe-4S-S-AdoMet</note>
    </ligand>
</feature>
<dbReference type="RefSeq" id="WP_345196940.1">
    <property type="nucleotide sequence ID" value="NZ_BAABFL010000415.1"/>
</dbReference>
<feature type="binding site" evidence="12">
    <location>
        <position position="16"/>
    </location>
    <ligand>
        <name>GTP</name>
        <dbReference type="ChEBI" id="CHEBI:37565"/>
    </ligand>
</feature>
<comment type="caution">
    <text evidence="14">The sequence shown here is derived from an EMBL/GenBank/DDBJ whole genome shotgun (WGS) entry which is preliminary data.</text>
</comment>
<evidence type="ECO:0000256" key="4">
    <source>
        <dbReference type="ARBA" id="ARBA00022723"/>
    </source>
</evidence>
<reference evidence="15" key="1">
    <citation type="journal article" date="2019" name="Int. J. Syst. Evol. Microbiol.">
        <title>The Global Catalogue of Microorganisms (GCM) 10K type strain sequencing project: providing services to taxonomists for standard genome sequencing and annotation.</title>
        <authorList>
            <consortium name="The Broad Institute Genomics Platform"/>
            <consortium name="The Broad Institute Genome Sequencing Center for Infectious Disease"/>
            <person name="Wu L."/>
            <person name="Ma J."/>
        </authorList>
    </citation>
    <scope>NUCLEOTIDE SEQUENCE [LARGE SCALE GENOMIC DNA]</scope>
    <source>
        <strain evidence="15">JCM 17805</strain>
    </source>
</reference>
<evidence type="ECO:0000256" key="1">
    <source>
        <dbReference type="ARBA" id="ARBA00012167"/>
    </source>
</evidence>
<evidence type="ECO:0000256" key="6">
    <source>
        <dbReference type="ARBA" id="ARBA00023004"/>
    </source>
</evidence>
<keyword evidence="4 12" id="KW-0479">Metal-binding</keyword>
<dbReference type="PROSITE" id="PS01305">
    <property type="entry name" value="MOAA_NIFB_PQQE"/>
    <property type="match status" value="1"/>
</dbReference>
<dbReference type="EMBL" id="BAABFL010000415">
    <property type="protein sequence ID" value="GAA4650714.1"/>
    <property type="molecule type" value="Genomic_DNA"/>
</dbReference>
<dbReference type="SMART" id="SM00729">
    <property type="entry name" value="Elp3"/>
    <property type="match status" value="1"/>
</dbReference>
<dbReference type="InterPro" id="IPR006638">
    <property type="entry name" value="Elp3/MiaA/NifB-like_rSAM"/>
</dbReference>
<evidence type="ECO:0000256" key="11">
    <source>
        <dbReference type="ARBA" id="ARBA00048697"/>
    </source>
</evidence>
<comment type="catalytic activity">
    <reaction evidence="11 12">
        <text>GTP + AH2 + S-adenosyl-L-methionine = (8S)-3',8-cyclo-7,8-dihydroguanosine 5'-triphosphate + 5'-deoxyadenosine + L-methionine + A + H(+)</text>
        <dbReference type="Rhea" id="RHEA:49576"/>
        <dbReference type="ChEBI" id="CHEBI:13193"/>
        <dbReference type="ChEBI" id="CHEBI:15378"/>
        <dbReference type="ChEBI" id="CHEBI:17319"/>
        <dbReference type="ChEBI" id="CHEBI:17499"/>
        <dbReference type="ChEBI" id="CHEBI:37565"/>
        <dbReference type="ChEBI" id="CHEBI:57844"/>
        <dbReference type="ChEBI" id="CHEBI:59789"/>
        <dbReference type="ChEBI" id="CHEBI:131766"/>
        <dbReference type="EC" id="4.1.99.22"/>
    </reaction>
</comment>
<evidence type="ECO:0000256" key="12">
    <source>
        <dbReference type="HAMAP-Rule" id="MF_01225"/>
    </source>
</evidence>
<dbReference type="InterPro" id="IPR058240">
    <property type="entry name" value="rSAM_sf"/>
</dbReference>
<evidence type="ECO:0000256" key="8">
    <source>
        <dbReference type="ARBA" id="ARBA00023134"/>
    </source>
</evidence>
<dbReference type="CDD" id="cd21117">
    <property type="entry name" value="Twitch_MoaA"/>
    <property type="match status" value="1"/>
</dbReference>
<evidence type="ECO:0000256" key="7">
    <source>
        <dbReference type="ARBA" id="ARBA00023014"/>
    </source>
</evidence>
<keyword evidence="9 12" id="KW-0501">Molybdenum cofactor biosynthesis</keyword>
<dbReference type="CDD" id="cd01335">
    <property type="entry name" value="Radical_SAM"/>
    <property type="match status" value="1"/>
</dbReference>
<feature type="binding site" evidence="12">
    <location>
        <position position="254"/>
    </location>
    <ligand>
        <name>[4Fe-4S] cluster</name>
        <dbReference type="ChEBI" id="CHEBI:49883"/>
        <label>2</label>
        <note>4Fe-4S-substrate</note>
    </ligand>
</feature>
<feature type="binding site" evidence="12">
    <location>
        <position position="27"/>
    </location>
    <ligand>
        <name>[4Fe-4S] cluster</name>
        <dbReference type="ChEBI" id="CHEBI:49883"/>
        <label>1</label>
        <note>4Fe-4S-S-AdoMet</note>
    </ligand>
</feature>
<comment type="cofactor">
    <cofactor evidence="12">
        <name>[4Fe-4S] cluster</name>
        <dbReference type="ChEBI" id="CHEBI:49883"/>
    </cofactor>
    <text evidence="12">Binds 2 [4Fe-4S] clusters. Binds 1 [4Fe-4S] cluster coordinated with 3 cysteines and an exchangeable S-adenosyl-L-methionine and 1 [4Fe-4S] cluster coordinated with 3 cysteines and the GTP-derived substrate.</text>
</comment>
<evidence type="ECO:0000256" key="3">
    <source>
        <dbReference type="ARBA" id="ARBA00022691"/>
    </source>
</evidence>
<feature type="domain" description="Radical SAM core" evidence="13">
    <location>
        <begin position="7"/>
        <end position="232"/>
    </location>
</feature>
<dbReference type="Gene3D" id="3.20.20.70">
    <property type="entry name" value="Aldolase class I"/>
    <property type="match status" value="1"/>
</dbReference>
<dbReference type="PANTHER" id="PTHR22960">
    <property type="entry name" value="MOLYBDOPTERIN COFACTOR SYNTHESIS PROTEIN A"/>
    <property type="match status" value="1"/>
</dbReference>
<organism evidence="14 15">
    <name type="scientific">Kistimonas scapharcae</name>
    <dbReference type="NCBI Taxonomy" id="1036133"/>
    <lineage>
        <taxon>Bacteria</taxon>
        <taxon>Pseudomonadati</taxon>
        <taxon>Pseudomonadota</taxon>
        <taxon>Gammaproteobacteria</taxon>
        <taxon>Oceanospirillales</taxon>
        <taxon>Endozoicomonadaceae</taxon>
        <taxon>Kistimonas</taxon>
    </lineage>
</organism>
<dbReference type="EC" id="4.1.99.22" evidence="1 12"/>
<dbReference type="SFLD" id="SFLDG01386">
    <property type="entry name" value="main_SPASM_domain-containing"/>
    <property type="match status" value="1"/>
</dbReference>
<feature type="binding site" evidence="12">
    <location>
        <position position="157"/>
    </location>
    <ligand>
        <name>GTP</name>
        <dbReference type="ChEBI" id="CHEBI:37565"/>
    </ligand>
</feature>
<dbReference type="SFLD" id="SFLDS00029">
    <property type="entry name" value="Radical_SAM"/>
    <property type="match status" value="1"/>
</dbReference>
<dbReference type="Pfam" id="PF06463">
    <property type="entry name" value="Mob_synth_C"/>
    <property type="match status" value="1"/>
</dbReference>
<name>A0ABP8V5L7_9GAMM</name>
<dbReference type="SFLD" id="SFLDG01383">
    <property type="entry name" value="cyclic_pyranopterin_phosphate"/>
    <property type="match status" value="1"/>
</dbReference>
<gene>
    <name evidence="12 14" type="primary">moaA</name>
    <name evidence="14" type="ORF">GCM10023116_29970</name>
</gene>
<dbReference type="InterPro" id="IPR050105">
    <property type="entry name" value="MoCo_biosynth_MoaA/MoaC"/>
</dbReference>
<dbReference type="InterPro" id="IPR013785">
    <property type="entry name" value="Aldolase_TIM"/>
</dbReference>
<feature type="binding site" evidence="12">
    <location>
        <position position="257"/>
    </location>
    <ligand>
        <name>[4Fe-4S] cluster</name>
        <dbReference type="ChEBI" id="CHEBI:49883"/>
        <label>2</label>
        <note>4Fe-4S-substrate</note>
    </ligand>
</feature>
<sequence length="326" mass="36802">MTVLQDRQGRTFPYLRLSVTDLCNFRCNYCLPDGCQDHHHGDALTLPEIRRLVTAFARLGTEKIRLTGGEPSLRRDFTDIIHTIKSVPGIRKVAVTTNGYKLPQRIDGWLDAGLDALNLSVDSLDPRTFQAITGHDRLQEILTGMQKAFERGLTGAKVNAVLMRGLNDGDLDRYLDWIKVQPVSVRFIELMETGDHREFFQQHHVSGTVIREQLVARGWTEVIRLADAGPAQEFCHPDYQGRIGLIMPYSPDFCRQCNRLRVSATGQLQLCLFADGGYDLRPLLQSDDDLEALVADIRRQLNFKQDGHFLEHGYTGTTRQLAQIGG</sequence>
<evidence type="ECO:0000313" key="15">
    <source>
        <dbReference type="Proteomes" id="UP001500604"/>
    </source>
</evidence>
<keyword evidence="5 12" id="KW-0547">Nucleotide-binding</keyword>
<keyword evidence="7 12" id="KW-0411">Iron-sulfur</keyword>
<feature type="binding site" evidence="12">
    <location>
        <position position="96"/>
    </location>
    <ligand>
        <name>GTP</name>
        <dbReference type="ChEBI" id="CHEBI:37565"/>
    </ligand>
</feature>
<keyword evidence="15" id="KW-1185">Reference proteome</keyword>